<reference evidence="8" key="1">
    <citation type="journal article" date="2019" name="Int. J. Syst. Evol. Microbiol.">
        <title>The Global Catalogue of Microorganisms (GCM) 10K type strain sequencing project: providing services to taxonomists for standard genome sequencing and annotation.</title>
        <authorList>
            <consortium name="The Broad Institute Genomics Platform"/>
            <consortium name="The Broad Institute Genome Sequencing Center for Infectious Disease"/>
            <person name="Wu L."/>
            <person name="Ma J."/>
        </authorList>
    </citation>
    <scope>NUCLEOTIDE SEQUENCE [LARGE SCALE GENOMIC DNA]</scope>
    <source>
        <strain evidence="8">JCM 16083</strain>
    </source>
</reference>
<dbReference type="PANTHER" id="PTHR12815">
    <property type="entry name" value="SORTING AND ASSEMBLY MACHINERY SAMM50 PROTEIN FAMILY MEMBER"/>
    <property type="match status" value="1"/>
</dbReference>
<comment type="subcellular location">
    <subcellularLocation>
        <location evidence="1">Membrane</location>
    </subcellularLocation>
</comment>
<keyword evidence="2" id="KW-0812">Transmembrane</keyword>
<dbReference type="PANTHER" id="PTHR12815:SF47">
    <property type="entry name" value="TRANSLOCATION AND ASSEMBLY MODULE SUBUNIT TAMA"/>
    <property type="match status" value="1"/>
</dbReference>
<dbReference type="PROSITE" id="PS51257">
    <property type="entry name" value="PROKAR_LIPOPROTEIN"/>
    <property type="match status" value="1"/>
</dbReference>
<evidence type="ECO:0000259" key="6">
    <source>
        <dbReference type="Pfam" id="PF01103"/>
    </source>
</evidence>
<gene>
    <name evidence="7" type="ORF">GCM10009118_10590</name>
</gene>
<evidence type="ECO:0000256" key="3">
    <source>
        <dbReference type="ARBA" id="ARBA00022729"/>
    </source>
</evidence>
<dbReference type="InterPro" id="IPR039910">
    <property type="entry name" value="D15-like"/>
</dbReference>
<evidence type="ECO:0000256" key="4">
    <source>
        <dbReference type="ARBA" id="ARBA00023136"/>
    </source>
</evidence>
<dbReference type="Pfam" id="PF01103">
    <property type="entry name" value="Omp85"/>
    <property type="match status" value="1"/>
</dbReference>
<keyword evidence="3" id="KW-0732">Signal</keyword>
<comment type="caution">
    <text evidence="7">The sequence shown here is derived from an EMBL/GenBank/DDBJ whole genome shotgun (WGS) entry which is preliminary data.</text>
</comment>
<evidence type="ECO:0000313" key="7">
    <source>
        <dbReference type="EMBL" id="GAA0874651.1"/>
    </source>
</evidence>
<dbReference type="Gene3D" id="2.40.160.50">
    <property type="entry name" value="membrane protein fhac: a member of the omp85/tpsb transporter family"/>
    <property type="match status" value="1"/>
</dbReference>
<dbReference type="Proteomes" id="UP001501126">
    <property type="component" value="Unassembled WGS sequence"/>
</dbReference>
<evidence type="ECO:0000256" key="2">
    <source>
        <dbReference type="ARBA" id="ARBA00022692"/>
    </source>
</evidence>
<evidence type="ECO:0000256" key="1">
    <source>
        <dbReference type="ARBA" id="ARBA00004370"/>
    </source>
</evidence>
<evidence type="ECO:0000256" key="5">
    <source>
        <dbReference type="ARBA" id="ARBA00023237"/>
    </source>
</evidence>
<dbReference type="InterPro" id="IPR000184">
    <property type="entry name" value="Bac_surfAg_D15"/>
</dbReference>
<protein>
    <submittedName>
        <fullName evidence="7">BamA/TamA family outer membrane protein</fullName>
    </submittedName>
</protein>
<organism evidence="7 8">
    <name type="scientific">Wandonia haliotis</name>
    <dbReference type="NCBI Taxonomy" id="574963"/>
    <lineage>
        <taxon>Bacteria</taxon>
        <taxon>Pseudomonadati</taxon>
        <taxon>Bacteroidota</taxon>
        <taxon>Flavobacteriia</taxon>
        <taxon>Flavobacteriales</taxon>
        <taxon>Crocinitomicaceae</taxon>
        <taxon>Wandonia</taxon>
    </lineage>
</organism>
<keyword evidence="5" id="KW-0998">Cell outer membrane</keyword>
<evidence type="ECO:0000313" key="8">
    <source>
        <dbReference type="Proteomes" id="UP001501126"/>
    </source>
</evidence>
<dbReference type="RefSeq" id="WP_343785553.1">
    <property type="nucleotide sequence ID" value="NZ_BAAAFH010000003.1"/>
</dbReference>
<keyword evidence="4" id="KW-0472">Membrane</keyword>
<accession>A0ABP3XZ39</accession>
<proteinExistence type="predicted"/>
<feature type="domain" description="Bacterial surface antigen (D15)" evidence="6">
    <location>
        <begin position="583"/>
        <end position="844"/>
    </location>
</feature>
<sequence length="883" mass="102465">MKLVKQPHIILFLLPFLIGCKITRHVPEGRYLLKKNEIHVSGDKVDEDEMSEVLRIHPNNKYLGLKIRLTLYNSVDSTKVSEKRIKKNKKLREKNAKIRAKEKRINEKRIQNAVEKGKETYRRKTLDLKDTLEPRRFFREWLKYGIGEPPVILDTSLVNRSTGQLSLWLRNRGYYYASVRDTVIYKPKKKKAIVHYYIETGKPFLIDSIYYLSANSRVNKTIENYLSSNDVFTKKTKFDSDQLDGLRSKLAREMRDNSFYEFSPNHIYYTADTNATDLTVALGIGVKEKSVRIRKDSDSTIQRPHVQYKVGDVYFHLADTIHYDGNFKQRVDELDLPLTKDYFLQTLDTFFYEPDNVKNAEVRKAYFLYNGKLTIKPQILEMRNYLEHTHWYRGYYLERSYSQLLDMDVFQAIKPVLVERQNENKVDVHYYLIPAKVQTFTFEPRATNSNGYLGVSASINYSHKNLFRGAEKLTISFAGGFESQPPIFDEDISGQKIKTASRSFNTFEFGPTIKLEVPGLRPVPPVVFSKRQATKTEVSLAYNFQRRADFERNLFQLNYLWKWLSGKTQAFQMGLPFLTGVKYVGIKKSAFFEEQLNILNDLFLQNAYSNQFIYHDFRLNYNWSNVKLDNTKHIISYNASFDLAGNLLDWLNTNKEPNDLGVREVFGVPFSQFVRLDNELKFYQYISKKKSLNYRLQLGAGLPYGNSKTSLPFDYAFFAGGTNDNRGWRARELGPGGYKYYLDSNRTATQIGDIRIGASAEYRFNIGSGTLFKGAAFLDAGNVWSLREDVNRPGGQFTSEWYNQLAVAGGVGLRLDLSFLIIRVDVGIPLRNPALPKNARWIFNSREPFYQELEEFYGPNYKTESGVAMPFTPRFHVAIGYPF</sequence>
<name>A0ABP3XZ39_9FLAO</name>
<keyword evidence="8" id="KW-1185">Reference proteome</keyword>
<dbReference type="EMBL" id="BAAAFH010000003">
    <property type="protein sequence ID" value="GAA0874651.1"/>
    <property type="molecule type" value="Genomic_DNA"/>
</dbReference>